<dbReference type="PANTHER" id="PTHR24096">
    <property type="entry name" value="LONG-CHAIN-FATTY-ACID--COA LIGASE"/>
    <property type="match status" value="1"/>
</dbReference>
<evidence type="ECO:0000256" key="1">
    <source>
        <dbReference type="ARBA" id="ARBA00006432"/>
    </source>
</evidence>
<evidence type="ECO:0000313" key="5">
    <source>
        <dbReference type="Proteomes" id="UP001501509"/>
    </source>
</evidence>
<keyword evidence="2" id="KW-0436">Ligase</keyword>
<proteinExistence type="inferred from homology"/>
<keyword evidence="5" id="KW-1185">Reference proteome</keyword>
<accession>A0ABP6D314</accession>
<dbReference type="SUPFAM" id="SSF56801">
    <property type="entry name" value="Acetyl-CoA synthetase-like"/>
    <property type="match status" value="1"/>
</dbReference>
<evidence type="ECO:0000313" key="4">
    <source>
        <dbReference type="EMBL" id="GAA2634213.1"/>
    </source>
</evidence>
<comment type="similarity">
    <text evidence="1">Belongs to the ATP-dependent AMP-binding enzyme family.</text>
</comment>
<dbReference type="Proteomes" id="UP001501509">
    <property type="component" value="Unassembled WGS sequence"/>
</dbReference>
<evidence type="ECO:0000256" key="2">
    <source>
        <dbReference type="ARBA" id="ARBA00022598"/>
    </source>
</evidence>
<dbReference type="Pfam" id="PF00501">
    <property type="entry name" value="AMP-binding"/>
    <property type="match status" value="1"/>
</dbReference>
<dbReference type="InterPro" id="IPR000873">
    <property type="entry name" value="AMP-dep_synth/lig_dom"/>
</dbReference>
<name>A0ABP6D314_9ACTN</name>
<dbReference type="RefSeq" id="WP_344548321.1">
    <property type="nucleotide sequence ID" value="NZ_BAAATD010000018.1"/>
</dbReference>
<dbReference type="InterPro" id="IPR020845">
    <property type="entry name" value="AMP-binding_CS"/>
</dbReference>
<dbReference type="InterPro" id="IPR042099">
    <property type="entry name" value="ANL_N_sf"/>
</dbReference>
<protein>
    <submittedName>
        <fullName evidence="4">AMP-binding protein</fullName>
    </submittedName>
</protein>
<dbReference type="Gene3D" id="3.40.50.12780">
    <property type="entry name" value="N-terminal domain of ligase-like"/>
    <property type="match status" value="1"/>
</dbReference>
<feature type="domain" description="AMP-dependent synthetase/ligase" evidence="3">
    <location>
        <begin position="19"/>
        <end position="341"/>
    </location>
</feature>
<comment type="caution">
    <text evidence="4">The sequence shown here is derived from an EMBL/GenBank/DDBJ whole genome shotgun (WGS) entry which is preliminary data.</text>
</comment>
<dbReference type="PROSITE" id="PS00455">
    <property type="entry name" value="AMP_BINDING"/>
    <property type="match status" value="1"/>
</dbReference>
<gene>
    <name evidence="4" type="ORF">GCM10010411_86240</name>
</gene>
<reference evidence="5" key="1">
    <citation type="journal article" date="2019" name="Int. J. Syst. Evol. Microbiol.">
        <title>The Global Catalogue of Microorganisms (GCM) 10K type strain sequencing project: providing services to taxonomists for standard genome sequencing and annotation.</title>
        <authorList>
            <consortium name="The Broad Institute Genomics Platform"/>
            <consortium name="The Broad Institute Genome Sequencing Center for Infectious Disease"/>
            <person name="Wu L."/>
            <person name="Ma J."/>
        </authorList>
    </citation>
    <scope>NUCLEOTIDE SEQUENCE [LARGE SCALE GENOMIC DNA]</scope>
    <source>
        <strain evidence="5">JCM 6833</strain>
    </source>
</reference>
<sequence>MPRTDTLLHPAARLVDAATGAALSGGALRARVDEAATDYLRAPSGLVMARTPISVDAAVRYLGAMAAGRPIVLLDPALPAATTHDLIRRYEPAVLIGGTDAPDGYRAAELPALGRAWCPERPPETEPHPELCLLLATSGSTGSPKLVRLSRTAVLANARSIAAALGIDGDQVAPTSLPLFYSYGLSVLNSHLVAGATVVFEAEGIVGRAFWTAVTGHGVTSLAAVPAQYEMLRRLRFDPARHPALRTLTQAGGPLRPELLTDFAARMAAVGGDLRVMYGQTEATARMTVLPPGRLDDKPDSVGPAVPGGRLAIRAGDGEPVTSPRITGEVVYQGPNVMMGYAEHAADLARGDDLKGTLATGDLGHLDDEGFLYLTGRLKRIGKVFGTRLNLDDVERLAAGLGGVAAVGADDRVVVWAERASAEACRGAASALAERLRLHHTGVEVRGIDRLPLLPNGKVDYRALEARS</sequence>
<organism evidence="4 5">
    <name type="scientific">Actinomadura fulvescens</name>
    <dbReference type="NCBI Taxonomy" id="46160"/>
    <lineage>
        <taxon>Bacteria</taxon>
        <taxon>Bacillati</taxon>
        <taxon>Actinomycetota</taxon>
        <taxon>Actinomycetes</taxon>
        <taxon>Streptosporangiales</taxon>
        <taxon>Thermomonosporaceae</taxon>
        <taxon>Actinomadura</taxon>
    </lineage>
</organism>
<dbReference type="EMBL" id="BAAATD010000018">
    <property type="protein sequence ID" value="GAA2634213.1"/>
    <property type="molecule type" value="Genomic_DNA"/>
</dbReference>
<evidence type="ECO:0000259" key="3">
    <source>
        <dbReference type="Pfam" id="PF00501"/>
    </source>
</evidence>
<dbReference type="PANTHER" id="PTHR24096:SF149">
    <property type="entry name" value="AMP-BINDING DOMAIN-CONTAINING PROTEIN-RELATED"/>
    <property type="match status" value="1"/>
</dbReference>